<dbReference type="STRING" id="559304.G8Y2S4"/>
<reference evidence="1 2" key="1">
    <citation type="journal article" date="2012" name="G3 (Bethesda)">
        <title>Pichia sorbitophila, an interspecies yeast hybrid reveals early steps of genome resolution following polyploidization.</title>
        <authorList>
            <person name="Leh Louis V."/>
            <person name="Despons L."/>
            <person name="Friedrich A."/>
            <person name="Martin T."/>
            <person name="Durrens P."/>
            <person name="Casaregola S."/>
            <person name="Neuveglise C."/>
            <person name="Fairhead C."/>
            <person name="Marck C."/>
            <person name="Cruz J.A."/>
            <person name="Straub M.L."/>
            <person name="Kugler V."/>
            <person name="Sacerdot C."/>
            <person name="Uzunov Z."/>
            <person name="Thierry A."/>
            <person name="Weiss S."/>
            <person name="Bleykasten C."/>
            <person name="De Montigny J."/>
            <person name="Jacques N."/>
            <person name="Jung P."/>
            <person name="Lemaire M."/>
            <person name="Mallet S."/>
            <person name="Morel G."/>
            <person name="Richard G.F."/>
            <person name="Sarkar A."/>
            <person name="Savel G."/>
            <person name="Schacherer J."/>
            <person name="Seret M.L."/>
            <person name="Talla E."/>
            <person name="Samson G."/>
            <person name="Jubin C."/>
            <person name="Poulain J."/>
            <person name="Vacherie B."/>
            <person name="Barbe V."/>
            <person name="Pelletier E."/>
            <person name="Sherman D.J."/>
            <person name="Westhof E."/>
            <person name="Weissenbach J."/>
            <person name="Baret P.V."/>
            <person name="Wincker P."/>
            <person name="Gaillardin C."/>
            <person name="Dujon B."/>
            <person name="Souciet J.L."/>
        </authorList>
    </citation>
    <scope>NUCLEOTIDE SEQUENCE [LARGE SCALE GENOMIC DNA]</scope>
    <source>
        <strain evidence="2">ATCC MYA-4447 / BCRC 22081 / CBS 7064 / NBRC 10061 / NRRL Y-12695</strain>
    </source>
</reference>
<dbReference type="AlphaFoldDB" id="G8Y2S4"/>
<dbReference type="GO" id="GO:1990072">
    <property type="term" value="C:TRAPPIII protein complex"/>
    <property type="evidence" value="ECO:0007669"/>
    <property type="project" value="TreeGrafter"/>
</dbReference>
<protein>
    <submittedName>
        <fullName evidence="1">Piso0_005734 protein</fullName>
    </submittedName>
</protein>
<dbReference type="PANTHER" id="PTHR12975">
    <property type="entry name" value="TRANSPORT PROTEIN TRAPP"/>
    <property type="match status" value="1"/>
</dbReference>
<dbReference type="eggNOG" id="KOG1938">
    <property type="taxonomic scope" value="Eukaryota"/>
</dbReference>
<dbReference type="EMBL" id="FO082047">
    <property type="protein sequence ID" value="CCE86085.1"/>
    <property type="molecule type" value="Genomic_DNA"/>
</dbReference>
<sequence length="659" mass="76159">MNYPEGLEPYIARQSLLRHTFSPVVSLQATYNAESLLRKGIGNHDISLLQIFRPYGNNALYSTNDQVFKVTNNQLITRTYASFPVRFEPPLPELVSIMNGSSASGRTGNAVGEGKLQQLFSVSSLEVLLKHSSAVVRDKTLYRLYFEKVITSKCVVPFDTFNHPASQIFVIDYHNDTLANLRQNIVNFRNFNFPKYFQLDDLLVFVFILYDPSQINDTSKVQLFQTEIKNQLDANSIIVPITEYGKSEDGSFKLSQTENSTIEEDIQRIFLQSNAKCSSVGMDFIDIPSGLDQSLRKKIYDFISKYLIPHMEKKVRVWDDQILSPKRSITGRFFSVSKRLFNNNEYSNIMSPDSAHSSYNSNENYYHKSAPEQTLRKLADWSIILKDFKYAYSTYDVIKKDYVNDKAWAYVASTQEMCIISLILAQTQKSNSSASKPDKNTLRKIRHDIIEPYLDNLSYTFNSRLNLRTYHIRTLVIVIELLLCMCETYNIPSWSDLIEKNLCKCISEFDAHLAPSSQKLQVVRGLLYERIGYTLGKCIFLHDEDRRLLSIFQKSAPKTDTPAKDDEEVEPNPYKLEKRADIGIMGLARFRQSSIWYILSIKEWMLLENYAQVNYLLQNIKMTFNIDDITKEWYDRDDLVLYFIKNKILQNKGVSNGDT</sequence>
<proteinExistence type="predicted"/>
<evidence type="ECO:0000313" key="2">
    <source>
        <dbReference type="Proteomes" id="UP000005222"/>
    </source>
</evidence>
<dbReference type="FunCoup" id="G8Y2S4">
    <property type="interactions" value="70"/>
</dbReference>
<organism evidence="1 2">
    <name type="scientific">Pichia sorbitophila (strain ATCC MYA-4447 / BCRC 22081 / CBS 7064 / NBRC 10061 / NRRL Y-12695)</name>
    <name type="common">Hybrid yeast</name>
    <dbReference type="NCBI Taxonomy" id="559304"/>
    <lineage>
        <taxon>Eukaryota</taxon>
        <taxon>Fungi</taxon>
        <taxon>Dikarya</taxon>
        <taxon>Ascomycota</taxon>
        <taxon>Saccharomycotina</taxon>
        <taxon>Pichiomycetes</taxon>
        <taxon>Debaryomycetaceae</taxon>
        <taxon>Millerozyma</taxon>
    </lineage>
</organism>
<dbReference type="OrthoDB" id="203724at2759"/>
<dbReference type="PANTHER" id="PTHR12975:SF6">
    <property type="entry name" value="TRAFFICKING PROTEIN PARTICLE COMPLEX SUBUNIT 8"/>
    <property type="match status" value="1"/>
</dbReference>
<dbReference type="HOGENOM" id="CLU_028342_0_0_1"/>
<dbReference type="InParanoid" id="G8Y2S4"/>
<dbReference type="InterPro" id="IPR024420">
    <property type="entry name" value="TRAPP_III_complex_Trs85"/>
</dbReference>
<dbReference type="OMA" id="YGNNAKY"/>
<dbReference type="Proteomes" id="UP000005222">
    <property type="component" value="Chromosome M"/>
</dbReference>
<keyword evidence="2" id="KW-1185">Reference proteome</keyword>
<name>G8Y2S4_PICSO</name>
<dbReference type="Pfam" id="PF12739">
    <property type="entry name" value="TRAPPC-Trs85"/>
    <property type="match status" value="1"/>
</dbReference>
<evidence type="ECO:0000313" key="1">
    <source>
        <dbReference type="EMBL" id="CCE86085.1"/>
    </source>
</evidence>
<accession>G8Y2S4</accession>
<gene>
    <name evidence="1" type="primary">Piso0_005734</name>
    <name evidence="1" type="ORF">GNLVRS01_PISO0M21176g</name>
</gene>